<protein>
    <recommendedName>
        <fullName evidence="7">Salicylate carboxymethyltransferase</fullName>
    </recommendedName>
</protein>
<organism evidence="5 6">
    <name type="scientific">Hibiscus sabdariffa</name>
    <name type="common">roselle</name>
    <dbReference type="NCBI Taxonomy" id="183260"/>
    <lineage>
        <taxon>Eukaryota</taxon>
        <taxon>Viridiplantae</taxon>
        <taxon>Streptophyta</taxon>
        <taxon>Embryophyta</taxon>
        <taxon>Tracheophyta</taxon>
        <taxon>Spermatophyta</taxon>
        <taxon>Magnoliopsida</taxon>
        <taxon>eudicotyledons</taxon>
        <taxon>Gunneridae</taxon>
        <taxon>Pentapetalae</taxon>
        <taxon>rosids</taxon>
        <taxon>malvids</taxon>
        <taxon>Malvales</taxon>
        <taxon>Malvaceae</taxon>
        <taxon>Malvoideae</taxon>
        <taxon>Hibiscus</taxon>
    </lineage>
</organism>
<keyword evidence="2" id="KW-0808">Transferase</keyword>
<comment type="caution">
    <text evidence="5">The sequence shown here is derived from an EMBL/GenBank/DDBJ whole genome shotgun (WGS) entry which is preliminary data.</text>
</comment>
<dbReference type="PANTHER" id="PTHR31009">
    <property type="entry name" value="S-ADENOSYL-L-METHIONINE:CARBOXYL METHYLTRANSFERASE FAMILY PROTEIN"/>
    <property type="match status" value="1"/>
</dbReference>
<dbReference type="Gene3D" id="1.10.1200.270">
    <property type="entry name" value="Methyltransferase, alpha-helical capping domain"/>
    <property type="match status" value="1"/>
</dbReference>
<keyword evidence="1" id="KW-0489">Methyltransferase</keyword>
<dbReference type="InterPro" id="IPR005299">
    <property type="entry name" value="MeTrfase_7"/>
</dbReference>
<name>A0ABR2CDR6_9ROSI</name>
<dbReference type="EMBL" id="JBBPBM010000055">
    <property type="protein sequence ID" value="KAK8517641.1"/>
    <property type="molecule type" value="Genomic_DNA"/>
</dbReference>
<evidence type="ECO:0008006" key="7">
    <source>
        <dbReference type="Google" id="ProtNLM"/>
    </source>
</evidence>
<evidence type="ECO:0000313" key="5">
    <source>
        <dbReference type="EMBL" id="KAK8517641.1"/>
    </source>
</evidence>
<evidence type="ECO:0000313" key="6">
    <source>
        <dbReference type="Proteomes" id="UP001472677"/>
    </source>
</evidence>
<evidence type="ECO:0000256" key="3">
    <source>
        <dbReference type="ARBA" id="ARBA00022723"/>
    </source>
</evidence>
<dbReference type="InterPro" id="IPR042086">
    <property type="entry name" value="MeTrfase_capping"/>
</dbReference>
<keyword evidence="6" id="KW-1185">Reference proteome</keyword>
<dbReference type="InterPro" id="IPR029063">
    <property type="entry name" value="SAM-dependent_MTases_sf"/>
</dbReference>
<proteinExistence type="predicted"/>
<dbReference type="Pfam" id="PF03492">
    <property type="entry name" value="Methyltransf_7"/>
    <property type="match status" value="1"/>
</dbReference>
<evidence type="ECO:0000256" key="1">
    <source>
        <dbReference type="ARBA" id="ARBA00022603"/>
    </source>
</evidence>
<reference evidence="5 6" key="1">
    <citation type="journal article" date="2024" name="G3 (Bethesda)">
        <title>Genome assembly of Hibiscus sabdariffa L. provides insights into metabolisms of medicinal natural products.</title>
        <authorList>
            <person name="Kim T."/>
        </authorList>
    </citation>
    <scope>NUCLEOTIDE SEQUENCE [LARGE SCALE GENOMIC DNA]</scope>
    <source>
        <strain evidence="5">TK-2024</strain>
        <tissue evidence="5">Old leaves</tissue>
    </source>
</reference>
<dbReference type="SUPFAM" id="SSF53335">
    <property type="entry name" value="S-adenosyl-L-methionine-dependent methyltransferases"/>
    <property type="match status" value="1"/>
</dbReference>
<evidence type="ECO:0000256" key="2">
    <source>
        <dbReference type="ARBA" id="ARBA00022679"/>
    </source>
</evidence>
<accession>A0ABR2CDR6</accession>
<keyword evidence="3" id="KW-0479">Metal-binding</keyword>
<sequence>MDMEVGQVLHMNGGVGETSYANNSLVQQKVITMTKPITEDAITKLYCSSYPVAIAIADLGCSSGPNTLFVVSELIKAVDSLRRKMSRKSPEYQVFLNDLPGNDFNTIFRSLSVFQNKLSKQLGPDSGPCFFTGVPGSFYGRLFKKNSLHFVHSSYSLQWLSQVPKGLENNKGNIYMASTSPPDVLKAYYEQFQKDFSLFLKCRSEELVDGGRMVLTVLGRRNDDPSSKEGCYIWELLATALNDMVLEGTIEKEKLNSFNIPQYTPSPVEVKYEVSKEGSFSIDRLKVTEVNWNAYQNETDLSDAFKDGGYNVAKCMRAVAEPLIVSHFGEAIVDQVFQRYREIIADRMSKERTEFINVIVSLIKA</sequence>
<dbReference type="Gene3D" id="3.40.50.150">
    <property type="entry name" value="Vaccinia Virus protein VP39"/>
    <property type="match status" value="1"/>
</dbReference>
<gene>
    <name evidence="5" type="ORF">V6N12_016483</name>
</gene>
<dbReference type="Proteomes" id="UP001472677">
    <property type="component" value="Unassembled WGS sequence"/>
</dbReference>
<evidence type="ECO:0000256" key="4">
    <source>
        <dbReference type="ARBA" id="ARBA00022842"/>
    </source>
</evidence>
<keyword evidence="4" id="KW-0460">Magnesium</keyword>